<organism evidence="2 3">
    <name type="scientific">Methylobacterium hispanicum</name>
    <dbReference type="NCBI Taxonomy" id="270350"/>
    <lineage>
        <taxon>Bacteria</taxon>
        <taxon>Pseudomonadati</taxon>
        <taxon>Pseudomonadota</taxon>
        <taxon>Alphaproteobacteria</taxon>
        <taxon>Hyphomicrobiales</taxon>
        <taxon>Methylobacteriaceae</taxon>
        <taxon>Methylobacterium</taxon>
    </lineage>
</organism>
<proteinExistence type="predicted"/>
<evidence type="ECO:0000256" key="1">
    <source>
        <dbReference type="SAM" id="SignalP"/>
    </source>
</evidence>
<reference evidence="2" key="2">
    <citation type="submission" date="2021-08" db="EMBL/GenBank/DDBJ databases">
        <authorList>
            <person name="Tani A."/>
            <person name="Ola A."/>
            <person name="Ogura Y."/>
            <person name="Katsura K."/>
            <person name="Hayashi T."/>
        </authorList>
    </citation>
    <scope>NUCLEOTIDE SEQUENCE</scope>
    <source>
        <strain evidence="2">DSM 16372</strain>
    </source>
</reference>
<name>A0AAV4ZSU4_9HYPH</name>
<sequence length="378" mass="40263">MHKILAAACLMPVLAGPTIARADCAGDHARSCYAIESTRPASGRGGLSASEYCAAEGVARCQGGRTSPLGTAPSRGAQVGEVDRALDYLTRRRAQDPVLADADVRACSVPGQDVGATLNCMMRREHDRSAAQFRNTAPATPAPAPVAPAKAAEESVKEGEGTTVIAVGGGMLRIVTGDPEGTKSTIRYNDNLIREFSGVYLGIRAVVALDFGADTVLVYSTNPGGSGTPDGFGLVSIGPRGRIFEADLPVGSGQFEYRVAQDRISFELGLDQGREVRAVYANGRLDVTRTAAPKTGLKAQDCDFLYNDVLTECADARQTVCRYDDMQISMASQRPVNMMAADDPNFRRQDFEAACEQSCKVKRKPAYAPFRKAVCQPK</sequence>
<keyword evidence="3" id="KW-1185">Reference proteome</keyword>
<feature type="chain" id="PRO_5043887454" description="Lysozyme inhibitor LprI N-terminal domain-containing protein" evidence="1">
    <location>
        <begin position="23"/>
        <end position="378"/>
    </location>
</feature>
<dbReference type="AlphaFoldDB" id="A0AAV4ZSU4"/>
<evidence type="ECO:0000313" key="3">
    <source>
        <dbReference type="Proteomes" id="UP001055247"/>
    </source>
</evidence>
<dbReference type="EMBL" id="BPQO01000029">
    <property type="protein sequence ID" value="GJD91640.1"/>
    <property type="molecule type" value="Genomic_DNA"/>
</dbReference>
<keyword evidence="1" id="KW-0732">Signal</keyword>
<evidence type="ECO:0008006" key="4">
    <source>
        <dbReference type="Google" id="ProtNLM"/>
    </source>
</evidence>
<feature type="signal peptide" evidence="1">
    <location>
        <begin position="1"/>
        <end position="22"/>
    </location>
</feature>
<comment type="caution">
    <text evidence="2">The sequence shown here is derived from an EMBL/GenBank/DDBJ whole genome shotgun (WGS) entry which is preliminary data.</text>
</comment>
<accession>A0AAV4ZSU4</accession>
<evidence type="ECO:0000313" key="2">
    <source>
        <dbReference type="EMBL" id="GJD91640.1"/>
    </source>
</evidence>
<gene>
    <name evidence="2" type="ORF">BHAOGJBA_5188</name>
</gene>
<reference evidence="2" key="1">
    <citation type="journal article" date="2016" name="Front. Microbiol.">
        <title>Genome Sequence of the Piezophilic, Mesophilic Sulfate-Reducing Bacterium Desulfovibrio indicus J2T.</title>
        <authorList>
            <person name="Cao J."/>
            <person name="Maignien L."/>
            <person name="Shao Z."/>
            <person name="Alain K."/>
            <person name="Jebbar M."/>
        </authorList>
    </citation>
    <scope>NUCLEOTIDE SEQUENCE</scope>
    <source>
        <strain evidence="2">DSM 16372</strain>
    </source>
</reference>
<protein>
    <recommendedName>
        <fullName evidence="4">Lysozyme inhibitor LprI N-terminal domain-containing protein</fullName>
    </recommendedName>
</protein>
<dbReference type="Proteomes" id="UP001055247">
    <property type="component" value="Unassembled WGS sequence"/>
</dbReference>